<keyword evidence="2" id="KW-0732">Signal</keyword>
<sequence length="463" mass="51214">MAKRLRITAIFLILLTIFATACNSGGSPKQSQTNAPAETAASSDANSGKSSGEKVELTFWTWGESDIPGFDQWMQKQIDNYQTKNPNIAIHVVKQNTDTLTGAFQATAATNSGPDIATLWATIPVLTQVWGGYVAPISDYVPADEIKHWVNTSENTYEGKVWAAPIYLIGVPLAYNKDLFKQAGLDPENPPKTWDEFLKACEALKAKGITPIGMGNKDGYAGAWMFSNFGKQNLDSMEDLKQAVIGKMDITDPKYTGWYAKLAELVDKGYFNDDISSLDLNNGWKLFPSGKVAMSWTTDGNFISWLKSMGGDAHIGAMQTPIFGTGKLAESYNATQSSSYFITSWSKHKQEAADFLAYLHSKESISDFYTSTGAFPADDRFDTGLINDKEIQKLFNWDTQGTQVWPENYLPPMVDGNADIAGGQMITSKSGNPQDVVKLWDTVLKQWRSQHPDELENFKNWSK</sequence>
<evidence type="ECO:0000313" key="3">
    <source>
        <dbReference type="EMBL" id="MEB3100940.1"/>
    </source>
</evidence>
<dbReference type="SUPFAM" id="SSF53850">
    <property type="entry name" value="Periplasmic binding protein-like II"/>
    <property type="match status" value="1"/>
</dbReference>
<gene>
    <name evidence="3" type="ORF">VF724_04615</name>
</gene>
<evidence type="ECO:0000313" key="4">
    <source>
        <dbReference type="Proteomes" id="UP001310386"/>
    </source>
</evidence>
<dbReference type="Gene3D" id="3.40.190.10">
    <property type="entry name" value="Periplasmic binding protein-like II"/>
    <property type="match status" value="2"/>
</dbReference>
<name>A0ABU5ZEL5_9BACL</name>
<dbReference type="Proteomes" id="UP001310386">
    <property type="component" value="Unassembled WGS sequence"/>
</dbReference>
<comment type="caution">
    <text evidence="3">The sequence shown here is derived from an EMBL/GenBank/DDBJ whole genome shotgun (WGS) entry which is preliminary data.</text>
</comment>
<evidence type="ECO:0000256" key="1">
    <source>
        <dbReference type="SAM" id="MobiDB-lite"/>
    </source>
</evidence>
<dbReference type="PANTHER" id="PTHR43649">
    <property type="entry name" value="ARABINOSE-BINDING PROTEIN-RELATED"/>
    <property type="match status" value="1"/>
</dbReference>
<dbReference type="EMBL" id="JAYJLD010000005">
    <property type="protein sequence ID" value="MEB3100940.1"/>
    <property type="molecule type" value="Genomic_DNA"/>
</dbReference>
<dbReference type="PANTHER" id="PTHR43649:SF12">
    <property type="entry name" value="DIACETYLCHITOBIOSE BINDING PROTEIN DASA"/>
    <property type="match status" value="1"/>
</dbReference>
<evidence type="ECO:0000256" key="2">
    <source>
        <dbReference type="SAM" id="SignalP"/>
    </source>
</evidence>
<organism evidence="3 4">
    <name type="scientific">Ferviditalea candida</name>
    <dbReference type="NCBI Taxonomy" id="3108399"/>
    <lineage>
        <taxon>Bacteria</taxon>
        <taxon>Bacillati</taxon>
        <taxon>Bacillota</taxon>
        <taxon>Bacilli</taxon>
        <taxon>Bacillales</taxon>
        <taxon>Paenibacillaceae</taxon>
        <taxon>Ferviditalea</taxon>
    </lineage>
</organism>
<proteinExistence type="predicted"/>
<dbReference type="PROSITE" id="PS51257">
    <property type="entry name" value="PROKAR_LIPOPROTEIN"/>
    <property type="match status" value="1"/>
</dbReference>
<feature type="signal peptide" evidence="2">
    <location>
        <begin position="1"/>
        <end position="21"/>
    </location>
</feature>
<protein>
    <submittedName>
        <fullName evidence="3">Extracellular solute-binding protein</fullName>
    </submittedName>
</protein>
<accession>A0ABU5ZEL5</accession>
<feature type="compositionally biased region" description="Polar residues" evidence="1">
    <location>
        <begin position="26"/>
        <end position="50"/>
    </location>
</feature>
<dbReference type="InterPro" id="IPR006059">
    <property type="entry name" value="SBP"/>
</dbReference>
<reference evidence="3" key="1">
    <citation type="submission" date="2023-12" db="EMBL/GenBank/DDBJ databases">
        <title>Fervidustalea candida gen. nov., sp. nov., a novel member of the family Paenibacillaceae isolated from a geothermal area.</title>
        <authorList>
            <person name="Li W.-J."/>
            <person name="Jiao J.-Y."/>
            <person name="Chen Y."/>
        </authorList>
    </citation>
    <scope>NUCLEOTIDE SEQUENCE</scope>
    <source>
        <strain evidence="3">SYSU GA230002</strain>
    </source>
</reference>
<dbReference type="RefSeq" id="WP_371753057.1">
    <property type="nucleotide sequence ID" value="NZ_JAYJLD010000005.1"/>
</dbReference>
<dbReference type="InterPro" id="IPR050490">
    <property type="entry name" value="Bact_solute-bd_prot1"/>
</dbReference>
<keyword evidence="4" id="KW-1185">Reference proteome</keyword>
<feature type="region of interest" description="Disordered" evidence="1">
    <location>
        <begin position="26"/>
        <end position="51"/>
    </location>
</feature>
<dbReference type="Pfam" id="PF01547">
    <property type="entry name" value="SBP_bac_1"/>
    <property type="match status" value="1"/>
</dbReference>
<feature type="chain" id="PRO_5047023646" evidence="2">
    <location>
        <begin position="22"/>
        <end position="463"/>
    </location>
</feature>